<sequence>MRTTIAFSLLLGSALLASPALAQTAIDETRPLDPRGRVDINNIKGRIEVRGWERDEVKITGTLGKGVERLQVDGGGPHLSVEVRYPKSGGWGGNQSGPTELVLMVPLRADLDIESVAADVHVTGMASNELSISSVSGSVVAAAAPRKADVETVSGSAHLTLNSADVDVQTVSGNIVLRGRLNGDISTETVSGRIEVTVNGEQVRDLSTSTVSGRAEVSTALAPGGEISMESVSGDLLLRLPANVSAQVRGETFSGGLKATGVTIEKRSGAGRSFNTRYGDGRGRVKLETFSGSAEVRVE</sequence>
<keyword evidence="4" id="KW-1185">Reference proteome</keyword>
<evidence type="ECO:0000313" key="4">
    <source>
        <dbReference type="Proteomes" id="UP001459204"/>
    </source>
</evidence>
<keyword evidence="1" id="KW-0732">Signal</keyword>
<comment type="caution">
    <text evidence="3">The sequence shown here is derived from an EMBL/GenBank/DDBJ whole genome shotgun (WGS) entry which is preliminary data.</text>
</comment>
<dbReference type="EMBL" id="JBBWWT010000002">
    <property type="protein sequence ID" value="MEL1263590.1"/>
    <property type="molecule type" value="Genomic_DNA"/>
</dbReference>
<dbReference type="Proteomes" id="UP001459204">
    <property type="component" value="Unassembled WGS sequence"/>
</dbReference>
<dbReference type="InterPro" id="IPR025164">
    <property type="entry name" value="Toastrack_DUF4097"/>
</dbReference>
<dbReference type="RefSeq" id="WP_341724791.1">
    <property type="nucleotide sequence ID" value="NZ_JBBWWT010000002.1"/>
</dbReference>
<feature type="chain" id="PRO_5045255620" evidence="1">
    <location>
        <begin position="23"/>
        <end position="299"/>
    </location>
</feature>
<feature type="signal peptide" evidence="1">
    <location>
        <begin position="1"/>
        <end position="22"/>
    </location>
</feature>
<accession>A0ABU9IX56</accession>
<proteinExistence type="predicted"/>
<evidence type="ECO:0000256" key="1">
    <source>
        <dbReference type="SAM" id="SignalP"/>
    </source>
</evidence>
<evidence type="ECO:0000259" key="2">
    <source>
        <dbReference type="Pfam" id="PF13349"/>
    </source>
</evidence>
<evidence type="ECO:0000313" key="3">
    <source>
        <dbReference type="EMBL" id="MEL1263590.1"/>
    </source>
</evidence>
<organism evidence="3 4">
    <name type="scientific">Pseudoxanthomonas putridarboris</name>
    <dbReference type="NCBI Taxonomy" id="752605"/>
    <lineage>
        <taxon>Bacteria</taxon>
        <taxon>Pseudomonadati</taxon>
        <taxon>Pseudomonadota</taxon>
        <taxon>Gammaproteobacteria</taxon>
        <taxon>Lysobacterales</taxon>
        <taxon>Lysobacteraceae</taxon>
        <taxon>Pseudoxanthomonas</taxon>
    </lineage>
</organism>
<reference evidence="3 4" key="1">
    <citation type="submission" date="2024-04" db="EMBL/GenBank/DDBJ databases">
        <title>Draft genome sequence of Pseudoxanthomonas putridarboris WD12.</title>
        <authorList>
            <person name="Oh J."/>
        </authorList>
    </citation>
    <scope>NUCLEOTIDE SEQUENCE [LARGE SCALE GENOMIC DNA]</scope>
    <source>
        <strain evidence="3 4">WD12</strain>
    </source>
</reference>
<gene>
    <name evidence="3" type="ORF">AAD027_04270</name>
</gene>
<feature type="domain" description="DUF4097" evidence="2">
    <location>
        <begin position="110"/>
        <end position="219"/>
    </location>
</feature>
<name>A0ABU9IX56_9GAMM</name>
<dbReference type="Pfam" id="PF13349">
    <property type="entry name" value="DUF4097"/>
    <property type="match status" value="1"/>
</dbReference>
<protein>
    <submittedName>
        <fullName evidence="3">DUF4097 family beta strand repeat-containing protein</fullName>
    </submittedName>
</protein>